<keyword evidence="3" id="KW-1185">Reference proteome</keyword>
<dbReference type="Gene3D" id="3.40.50.1820">
    <property type="entry name" value="alpha/beta hydrolase"/>
    <property type="match status" value="1"/>
</dbReference>
<dbReference type="RefSeq" id="WP_160603245.1">
    <property type="nucleotide sequence ID" value="NZ_WTYX01000001.1"/>
</dbReference>
<dbReference type="Pfam" id="PF00561">
    <property type="entry name" value="Abhydrolase_1"/>
    <property type="match status" value="1"/>
</dbReference>
<name>A0A844ZR10_9SPHN</name>
<dbReference type="InterPro" id="IPR029058">
    <property type="entry name" value="AB_hydrolase_fold"/>
</dbReference>
<organism evidence="2 3">
    <name type="scientific">Pontixanthobacter aquaemixtae</name>
    <dbReference type="NCBI Taxonomy" id="1958940"/>
    <lineage>
        <taxon>Bacteria</taxon>
        <taxon>Pseudomonadati</taxon>
        <taxon>Pseudomonadota</taxon>
        <taxon>Alphaproteobacteria</taxon>
        <taxon>Sphingomonadales</taxon>
        <taxon>Erythrobacteraceae</taxon>
        <taxon>Pontixanthobacter</taxon>
    </lineage>
</organism>
<feature type="domain" description="AB hydrolase-1" evidence="1">
    <location>
        <begin position="35"/>
        <end position="274"/>
    </location>
</feature>
<evidence type="ECO:0000313" key="3">
    <source>
        <dbReference type="Proteomes" id="UP000442714"/>
    </source>
</evidence>
<accession>A0A844ZR10</accession>
<reference evidence="2 3" key="1">
    <citation type="submission" date="2019-12" db="EMBL/GenBank/DDBJ databases">
        <title>Genomic-based taxomic classification of the family Erythrobacteraceae.</title>
        <authorList>
            <person name="Xu L."/>
        </authorList>
    </citation>
    <scope>NUCLEOTIDE SEQUENCE [LARGE SCALE GENOMIC DNA]</scope>
    <source>
        <strain evidence="2 3">KCTC 52763</strain>
    </source>
</reference>
<dbReference type="GO" id="GO:0016787">
    <property type="term" value="F:hydrolase activity"/>
    <property type="evidence" value="ECO:0007669"/>
    <property type="project" value="UniProtKB-KW"/>
</dbReference>
<protein>
    <submittedName>
        <fullName evidence="2">Alpha/beta fold hydrolase</fullName>
    </submittedName>
</protein>
<sequence>MEKAYVDRFWNSPDGLKLHFRDYPARDTEGEGRIPVLCMHGLTRNARDFAALAEHISASRRVIVPEMRGRGDSEYARDSATYNPVTYVGDVLALLAQEEISRFAAIGTSLGGLMTMLMAATDESKIAAVVLNDVGPVVDPEGIERIREYVGQGRSYPSWMHAARALQDLHASSFPKFTVDDWLNMAKSGMVVQQNGRIGFDYDMTIAEPFQQDEGAAPPDLWPAFEALAGRPMLIVRGAMSDLLTSETLAEMQKRIPQAQSVTIADIGHAPTLDELEAVAAIDQLLAQVP</sequence>
<keyword evidence="2" id="KW-0378">Hydrolase</keyword>
<dbReference type="PANTHER" id="PTHR43194">
    <property type="entry name" value="HYDROLASE ALPHA/BETA FOLD FAMILY"/>
    <property type="match status" value="1"/>
</dbReference>
<proteinExistence type="predicted"/>
<evidence type="ECO:0000313" key="2">
    <source>
        <dbReference type="EMBL" id="MXO89752.1"/>
    </source>
</evidence>
<dbReference type="Proteomes" id="UP000442714">
    <property type="component" value="Unassembled WGS sequence"/>
</dbReference>
<evidence type="ECO:0000259" key="1">
    <source>
        <dbReference type="Pfam" id="PF00561"/>
    </source>
</evidence>
<comment type="caution">
    <text evidence="2">The sequence shown here is derived from an EMBL/GenBank/DDBJ whole genome shotgun (WGS) entry which is preliminary data.</text>
</comment>
<dbReference type="EMBL" id="WTYX01000001">
    <property type="protein sequence ID" value="MXO89752.1"/>
    <property type="molecule type" value="Genomic_DNA"/>
</dbReference>
<dbReference type="InterPro" id="IPR050228">
    <property type="entry name" value="Carboxylesterase_BioH"/>
</dbReference>
<dbReference type="SUPFAM" id="SSF53474">
    <property type="entry name" value="alpha/beta-Hydrolases"/>
    <property type="match status" value="1"/>
</dbReference>
<dbReference type="InterPro" id="IPR000073">
    <property type="entry name" value="AB_hydrolase_1"/>
</dbReference>
<dbReference type="PANTHER" id="PTHR43194:SF2">
    <property type="entry name" value="PEROXISOMAL MEMBRANE PROTEIN LPX1"/>
    <property type="match status" value="1"/>
</dbReference>
<dbReference type="OrthoDB" id="9791366at2"/>
<dbReference type="AlphaFoldDB" id="A0A844ZR10"/>
<gene>
    <name evidence="2" type="ORF">GRI41_02845</name>
</gene>